<feature type="region of interest" description="Disordered" evidence="1">
    <location>
        <begin position="97"/>
        <end position="128"/>
    </location>
</feature>
<sequence length="345" mass="37405">MSLLASLTSSTSYDSTDSTSDPRIVELNTRYHLNLARNMNASFESNVPDGKPPVLFTHIKTTVSRSQADTETVGPIRLTDILDSKSDYTELTETFEPSSSGLTETCESKSDINTDEPTLISNNTNPTPVSDHYQHTTTIYVDWHLELWNKATDSYDQRASSDILALALGRRLGDQFIADPSSFSVESVREWVDSIMIDLYKSTKFRADKLYEVAFSRLDEKLVGQGWTKGQITFTAPLTSSGGGDGGDGGGGFHDDGSDDDGGSDDGDDGGGSDDSDGGGSGDGSDTSLQRLTVILWADYLTSPWFHLGSIGGNGKRKGKHDSRVEKDVEVKDVRDVLDLTLDSD</sequence>
<reference evidence="2 3" key="1">
    <citation type="submission" date="2016-07" db="EMBL/GenBank/DDBJ databases">
        <title>Pervasive Adenine N6-methylation of Active Genes in Fungi.</title>
        <authorList>
            <consortium name="DOE Joint Genome Institute"/>
            <person name="Mondo S.J."/>
            <person name="Dannebaum R.O."/>
            <person name="Kuo R.C."/>
            <person name="Labutti K."/>
            <person name="Haridas S."/>
            <person name="Kuo A."/>
            <person name="Salamov A."/>
            <person name="Ahrendt S.R."/>
            <person name="Lipzen A."/>
            <person name="Sullivan W."/>
            <person name="Andreopoulos W.B."/>
            <person name="Clum A."/>
            <person name="Lindquist E."/>
            <person name="Daum C."/>
            <person name="Ramamoorthy G.K."/>
            <person name="Gryganskyi A."/>
            <person name="Culley D."/>
            <person name="Magnuson J.K."/>
            <person name="James T.Y."/>
            <person name="O'Malley M.A."/>
            <person name="Stajich J.E."/>
            <person name="Spatafora J.W."/>
            <person name="Visel A."/>
            <person name="Grigoriev I.V."/>
        </authorList>
    </citation>
    <scope>NUCLEOTIDE SEQUENCE [LARGE SCALE GENOMIC DNA]</scope>
    <source>
        <strain evidence="2 3">68-887.2</strain>
    </source>
</reference>
<evidence type="ECO:0000313" key="2">
    <source>
        <dbReference type="EMBL" id="ORY34345.1"/>
    </source>
</evidence>
<dbReference type="Proteomes" id="UP000193986">
    <property type="component" value="Unassembled WGS sequence"/>
</dbReference>
<proteinExistence type="predicted"/>
<feature type="compositionally biased region" description="Polar residues" evidence="1">
    <location>
        <begin position="115"/>
        <end position="128"/>
    </location>
</feature>
<feature type="compositionally biased region" description="Gly residues" evidence="1">
    <location>
        <begin position="241"/>
        <end position="252"/>
    </location>
</feature>
<name>A0A1Y2BJP2_9TREE</name>
<gene>
    <name evidence="2" type="ORF">BCR39DRAFT_517824</name>
</gene>
<protein>
    <submittedName>
        <fullName evidence="2">Uncharacterized protein</fullName>
    </submittedName>
</protein>
<dbReference type="InParanoid" id="A0A1Y2BJP2"/>
<organism evidence="2 3">
    <name type="scientific">Naematelia encephala</name>
    <dbReference type="NCBI Taxonomy" id="71784"/>
    <lineage>
        <taxon>Eukaryota</taxon>
        <taxon>Fungi</taxon>
        <taxon>Dikarya</taxon>
        <taxon>Basidiomycota</taxon>
        <taxon>Agaricomycotina</taxon>
        <taxon>Tremellomycetes</taxon>
        <taxon>Tremellales</taxon>
        <taxon>Naemateliaceae</taxon>
        <taxon>Naematelia</taxon>
    </lineage>
</organism>
<evidence type="ECO:0000256" key="1">
    <source>
        <dbReference type="SAM" id="MobiDB-lite"/>
    </source>
</evidence>
<dbReference type="EMBL" id="MCFC01000003">
    <property type="protein sequence ID" value="ORY34345.1"/>
    <property type="molecule type" value="Genomic_DNA"/>
</dbReference>
<keyword evidence="3" id="KW-1185">Reference proteome</keyword>
<comment type="caution">
    <text evidence="2">The sequence shown here is derived from an EMBL/GenBank/DDBJ whole genome shotgun (WGS) entry which is preliminary data.</text>
</comment>
<evidence type="ECO:0000313" key="3">
    <source>
        <dbReference type="Proteomes" id="UP000193986"/>
    </source>
</evidence>
<feature type="compositionally biased region" description="Acidic residues" evidence="1">
    <location>
        <begin position="257"/>
        <end position="277"/>
    </location>
</feature>
<accession>A0A1Y2BJP2</accession>
<dbReference type="AlphaFoldDB" id="A0A1Y2BJP2"/>
<feature type="region of interest" description="Disordered" evidence="1">
    <location>
        <begin position="1"/>
        <end position="21"/>
    </location>
</feature>
<feature type="region of interest" description="Disordered" evidence="1">
    <location>
        <begin position="234"/>
        <end position="285"/>
    </location>
</feature>